<comment type="subcellular location">
    <subcellularLocation>
        <location evidence="1">Nucleus</location>
    </subcellularLocation>
</comment>
<comment type="caution">
    <text evidence="5">The sequence shown here is derived from an EMBL/GenBank/DDBJ whole genome shotgun (WGS) entry which is preliminary data.</text>
</comment>
<feature type="region of interest" description="Disordered" evidence="4">
    <location>
        <begin position="180"/>
        <end position="241"/>
    </location>
</feature>
<evidence type="ECO:0000256" key="2">
    <source>
        <dbReference type="ARBA" id="ARBA00009265"/>
    </source>
</evidence>
<dbReference type="InterPro" id="IPR013633">
    <property type="entry name" value="NRDE-2"/>
</dbReference>
<dbReference type="EMBL" id="MCFA01000042">
    <property type="protein sequence ID" value="ORY13400.1"/>
    <property type="molecule type" value="Genomic_DNA"/>
</dbReference>
<evidence type="ECO:0000256" key="3">
    <source>
        <dbReference type="ARBA" id="ARBA00023242"/>
    </source>
</evidence>
<feature type="region of interest" description="Disordered" evidence="4">
    <location>
        <begin position="1"/>
        <end position="91"/>
    </location>
</feature>
<dbReference type="GO" id="GO:1902369">
    <property type="term" value="P:negative regulation of RNA catabolic process"/>
    <property type="evidence" value="ECO:0007669"/>
    <property type="project" value="TreeGrafter"/>
</dbReference>
<comment type="similarity">
    <text evidence="2">Belongs to the NRDE2 family.</text>
</comment>
<proteinExistence type="inferred from homology"/>
<dbReference type="Proteomes" id="UP000193144">
    <property type="component" value="Unassembled WGS sequence"/>
</dbReference>
<dbReference type="PANTHER" id="PTHR13471:SF0">
    <property type="entry name" value="NUCLEAR EXOSOME REGULATOR NRDE2"/>
    <property type="match status" value="1"/>
</dbReference>
<evidence type="ECO:0000313" key="6">
    <source>
        <dbReference type="Proteomes" id="UP000193144"/>
    </source>
</evidence>
<keyword evidence="6" id="KW-1185">Reference proteome</keyword>
<dbReference type="GO" id="GO:0031048">
    <property type="term" value="P:regulatory ncRNA-mediated heterochromatin formation"/>
    <property type="evidence" value="ECO:0007669"/>
    <property type="project" value="TreeGrafter"/>
</dbReference>
<organism evidence="5 6">
    <name type="scientific">Clohesyomyces aquaticus</name>
    <dbReference type="NCBI Taxonomy" id="1231657"/>
    <lineage>
        <taxon>Eukaryota</taxon>
        <taxon>Fungi</taxon>
        <taxon>Dikarya</taxon>
        <taxon>Ascomycota</taxon>
        <taxon>Pezizomycotina</taxon>
        <taxon>Dothideomycetes</taxon>
        <taxon>Pleosporomycetidae</taxon>
        <taxon>Pleosporales</taxon>
        <taxon>Lindgomycetaceae</taxon>
        <taxon>Clohesyomyces</taxon>
    </lineage>
</organism>
<accession>A0A1Y1ZT69</accession>
<name>A0A1Y1ZT69_9PLEO</name>
<sequence>MSDVPKFASFRPKPKALEASSKAPETREKTLQSDRPPKDNALRTKSTKERTSKTAPSKRKRSPTPEREHARSYFVDRKGDPANLKYGSLDQRRVPQYRRYGGGYVLGIAGDRKIDRDLTTEKAMVLTPLTSSRRRERVLTSKHAFKDDSRPTRFVKVKVDSEANQGDALDYMSLTGTKKRKISVSSRLPASRTEAEYRSTEHQSDSEAPSDPDAEYESSPDENGIHPEIIKKNSDLTQKTRQDPTNIQVWLDLADHQEAMMSLGRTDPSTRLSVSDLRHLSDIKISIYEEGLMKAGSSHESQLQLQTLLMTEAAKYWARDKLAKKWEEMMGQYSYSAELWTKYLDFVQTSFVSFKYEYCRKAYNKCLKILQSSKTIVALEDLLYIIIRVTSMIQQAGYQELSMAIWQALLEFHLMQPRSVSDDESRLSQFEEFWESEVARIGENNALGWRNSDIYGDPYVSNLRYTKSSAPNFETFATQEAESIEKLKYAGRTTDDVGEDDPFHTILYSDIEDYLPCLPCDTPPVLLVNAFLCFCQLPPLPRVRSDLQARWLDPFLQRSSLHASKTPNEDATPFSQNLDRFRDCSVSSCQPSVDLLLDQGACKVFETFEHTDAAFIQRALKLLATDTGSDEALGEYLLAFELKYFPSEVLKTAKRLLRARPTSFRLYNAYGLVESTLGNSKRADEVFRIALSMNKASTQFTAPGSLQLFHSWVWEALDREGKSVALWRLISPQGVLEESSTAKNQQPDQSALLRARTMFTDMKDGSLLSRDYESAVLHASLLALLTYLSSKANPTPALAIHDDLSNWFAARELSRSSTAELHAQSIARLVAYHAMTTPIIKPSFLRTVLEPLLALFPSNTILLSLYASNEARFPIDDRVRSIMRNESLGWSKQSSIAAWFFAINFEMRRSEVSGSTGHSVRATFKRAEEDIGAYCPGLWKSHVIFELEQVGKEKRRLMGRPRRDGKKSKREVLVEEVEKRVKDTFFQGLTHLPWCKDYMMLAFTHLRGFLTDEELRKMYHVLVEKELRVYVELEESEA</sequence>
<keyword evidence="3" id="KW-0539">Nucleus</keyword>
<dbReference type="InterPro" id="IPR011990">
    <property type="entry name" value="TPR-like_helical_dom_sf"/>
</dbReference>
<evidence type="ECO:0000313" key="5">
    <source>
        <dbReference type="EMBL" id="ORY13400.1"/>
    </source>
</evidence>
<feature type="compositionally biased region" description="Basic and acidic residues" evidence="4">
    <location>
        <begin position="63"/>
        <end position="80"/>
    </location>
</feature>
<evidence type="ECO:0000256" key="4">
    <source>
        <dbReference type="SAM" id="MobiDB-lite"/>
    </source>
</evidence>
<dbReference type="Pfam" id="PF08424">
    <property type="entry name" value="NRDE-2"/>
    <property type="match status" value="1"/>
</dbReference>
<feature type="compositionally biased region" description="Basic and acidic residues" evidence="4">
    <location>
        <begin position="24"/>
        <end position="52"/>
    </location>
</feature>
<feature type="compositionally biased region" description="Basic and acidic residues" evidence="4">
    <location>
        <begin position="193"/>
        <end position="205"/>
    </location>
</feature>
<evidence type="ECO:0000256" key="1">
    <source>
        <dbReference type="ARBA" id="ARBA00004123"/>
    </source>
</evidence>
<dbReference type="GO" id="GO:0071013">
    <property type="term" value="C:catalytic step 2 spliceosome"/>
    <property type="evidence" value="ECO:0007669"/>
    <property type="project" value="TreeGrafter"/>
</dbReference>
<dbReference type="OrthoDB" id="297219at2759"/>
<dbReference type="AlphaFoldDB" id="A0A1Y1ZT69"/>
<dbReference type="STRING" id="1231657.A0A1Y1ZT69"/>
<gene>
    <name evidence="5" type="ORF">BCR34DRAFT_562161</name>
</gene>
<protein>
    <submittedName>
        <fullName evidence="5">NRDE-2, necessary for RNA interference-domain-containing protein</fullName>
    </submittedName>
</protein>
<dbReference type="SUPFAM" id="SSF48452">
    <property type="entry name" value="TPR-like"/>
    <property type="match status" value="1"/>
</dbReference>
<feature type="compositionally biased region" description="Acidic residues" evidence="4">
    <location>
        <begin position="208"/>
        <end position="220"/>
    </location>
</feature>
<dbReference type="PANTHER" id="PTHR13471">
    <property type="entry name" value="TETRATRICOPEPTIDE-LIKE HELICAL"/>
    <property type="match status" value="1"/>
</dbReference>
<feature type="compositionally biased region" description="Basic and acidic residues" evidence="4">
    <location>
        <begin position="223"/>
        <end position="241"/>
    </location>
</feature>
<reference evidence="5 6" key="1">
    <citation type="submission" date="2016-07" db="EMBL/GenBank/DDBJ databases">
        <title>Pervasive Adenine N6-methylation of Active Genes in Fungi.</title>
        <authorList>
            <consortium name="DOE Joint Genome Institute"/>
            <person name="Mondo S.J."/>
            <person name="Dannebaum R.O."/>
            <person name="Kuo R.C."/>
            <person name="Labutti K."/>
            <person name="Haridas S."/>
            <person name="Kuo A."/>
            <person name="Salamov A."/>
            <person name="Ahrendt S.R."/>
            <person name="Lipzen A."/>
            <person name="Sullivan W."/>
            <person name="Andreopoulos W.B."/>
            <person name="Clum A."/>
            <person name="Lindquist E."/>
            <person name="Daum C."/>
            <person name="Ramamoorthy G.K."/>
            <person name="Gryganskyi A."/>
            <person name="Culley D."/>
            <person name="Magnuson J.K."/>
            <person name="James T.Y."/>
            <person name="O'Malley M.A."/>
            <person name="Stajich J.E."/>
            <person name="Spatafora J.W."/>
            <person name="Visel A."/>
            <person name="Grigoriev I.V."/>
        </authorList>
    </citation>
    <scope>NUCLEOTIDE SEQUENCE [LARGE SCALE GENOMIC DNA]</scope>
    <source>
        <strain evidence="5 6">CBS 115471</strain>
    </source>
</reference>